<evidence type="ECO:0000313" key="1">
    <source>
        <dbReference type="EMBL" id="MFC4264679.1"/>
    </source>
</evidence>
<keyword evidence="2" id="KW-1185">Reference proteome</keyword>
<evidence type="ECO:0000313" key="2">
    <source>
        <dbReference type="Proteomes" id="UP001595773"/>
    </source>
</evidence>
<dbReference type="RefSeq" id="WP_230066304.1">
    <property type="nucleotide sequence ID" value="NZ_BAABLL010000019.1"/>
</dbReference>
<accession>A0ABV8R059</accession>
<gene>
    <name evidence="1" type="ORF">ACFOW9_03590</name>
</gene>
<dbReference type="Proteomes" id="UP001595773">
    <property type="component" value="Unassembled WGS sequence"/>
</dbReference>
<proteinExistence type="predicted"/>
<protein>
    <submittedName>
        <fullName evidence="1">Uncharacterized protein</fullName>
    </submittedName>
</protein>
<name>A0ABV8R059_9MICC</name>
<organism evidence="1 2">
    <name type="scientific">Arthrobacter cryoconiti</name>
    <dbReference type="NCBI Taxonomy" id="748907"/>
    <lineage>
        <taxon>Bacteria</taxon>
        <taxon>Bacillati</taxon>
        <taxon>Actinomycetota</taxon>
        <taxon>Actinomycetes</taxon>
        <taxon>Micrococcales</taxon>
        <taxon>Micrococcaceae</taxon>
        <taxon>Arthrobacter</taxon>
    </lineage>
</organism>
<sequence>MSSRFQLRGHSLESLRWQIFERYGARARIIRAEKIQTGGLFGMGAVTSFEVTVEVDGRAAHMQRADTPSASVVRRPPTSRRGLADLLADADDGDSAKSSAALVVSTAKPDFDAVLGKVSAQLGVDSGSSSMEVFREINNRKGRRAGESILPETPRPSTIAGDLIVLVGLREQPLHVAWSMIGALEGGAELRTAGVHRSNGIGHVFIDSAEVKKAQALAAVDGKPLVIAFSVGAQGSSSPTALASVVPNQLWLVVDALHKPEDTQVWTRQTAWYATPDALAVLGSTETATPETVNELGYPVGWVDGYQATSATL</sequence>
<reference evidence="2" key="1">
    <citation type="journal article" date="2019" name="Int. J. Syst. Evol. Microbiol.">
        <title>The Global Catalogue of Microorganisms (GCM) 10K type strain sequencing project: providing services to taxonomists for standard genome sequencing and annotation.</title>
        <authorList>
            <consortium name="The Broad Institute Genomics Platform"/>
            <consortium name="The Broad Institute Genome Sequencing Center for Infectious Disease"/>
            <person name="Wu L."/>
            <person name="Ma J."/>
        </authorList>
    </citation>
    <scope>NUCLEOTIDE SEQUENCE [LARGE SCALE GENOMIC DNA]</scope>
    <source>
        <strain evidence="2">CGMCC 1.10698</strain>
    </source>
</reference>
<dbReference type="EMBL" id="JBHSCQ010000005">
    <property type="protein sequence ID" value="MFC4264679.1"/>
    <property type="molecule type" value="Genomic_DNA"/>
</dbReference>
<comment type="caution">
    <text evidence="1">The sequence shown here is derived from an EMBL/GenBank/DDBJ whole genome shotgun (WGS) entry which is preliminary data.</text>
</comment>